<dbReference type="PANTHER" id="PTHR22929:SF0">
    <property type="entry name" value="TRANSCRIPTION FACTOR TFIIIB COMPONENT B'' HOMOLOG"/>
    <property type="match status" value="1"/>
</dbReference>
<dbReference type="CDD" id="cd00167">
    <property type="entry name" value="SANT"/>
    <property type="match status" value="1"/>
</dbReference>
<organism evidence="4 5">
    <name type="scientific">Ceutorhynchus assimilis</name>
    <name type="common">cabbage seed weevil</name>
    <dbReference type="NCBI Taxonomy" id="467358"/>
    <lineage>
        <taxon>Eukaryota</taxon>
        <taxon>Metazoa</taxon>
        <taxon>Ecdysozoa</taxon>
        <taxon>Arthropoda</taxon>
        <taxon>Hexapoda</taxon>
        <taxon>Insecta</taxon>
        <taxon>Pterygota</taxon>
        <taxon>Neoptera</taxon>
        <taxon>Endopterygota</taxon>
        <taxon>Coleoptera</taxon>
        <taxon>Polyphaga</taxon>
        <taxon>Cucujiformia</taxon>
        <taxon>Curculionidae</taxon>
        <taxon>Ceutorhynchinae</taxon>
        <taxon>Ceutorhynchus</taxon>
    </lineage>
</organism>
<feature type="compositionally biased region" description="Acidic residues" evidence="2">
    <location>
        <begin position="1"/>
        <end position="10"/>
    </location>
</feature>
<gene>
    <name evidence="4" type="ORF">CEUTPL_LOCUS1097</name>
</gene>
<dbReference type="PANTHER" id="PTHR22929">
    <property type="entry name" value="RNA POLYMERASE III TRANSCRIPTION INITIATION FACTOR B"/>
    <property type="match status" value="1"/>
</dbReference>
<dbReference type="InterPro" id="IPR001005">
    <property type="entry name" value="SANT/Myb"/>
</dbReference>
<evidence type="ECO:0000256" key="2">
    <source>
        <dbReference type="SAM" id="MobiDB-lite"/>
    </source>
</evidence>
<evidence type="ECO:0000313" key="4">
    <source>
        <dbReference type="EMBL" id="CAG9760363.1"/>
    </source>
</evidence>
<dbReference type="GO" id="GO:0000126">
    <property type="term" value="C:transcription factor TFIIIB complex"/>
    <property type="evidence" value="ECO:0007669"/>
    <property type="project" value="TreeGrafter"/>
</dbReference>
<dbReference type="AlphaFoldDB" id="A0A9N9MDV6"/>
<dbReference type="Proteomes" id="UP001152799">
    <property type="component" value="Chromosome 1"/>
</dbReference>
<evidence type="ECO:0000256" key="1">
    <source>
        <dbReference type="ARBA" id="ARBA00004123"/>
    </source>
</evidence>
<accession>A0A9N9MDV6</accession>
<feature type="domain" description="Myb-like" evidence="3">
    <location>
        <begin position="520"/>
        <end position="568"/>
    </location>
</feature>
<dbReference type="InterPro" id="IPR039467">
    <property type="entry name" value="TFIIIB_B''_Myb"/>
</dbReference>
<dbReference type="GO" id="GO:0001156">
    <property type="term" value="F:TFIIIC-class transcription factor complex binding"/>
    <property type="evidence" value="ECO:0007669"/>
    <property type="project" value="TreeGrafter"/>
</dbReference>
<sequence length="674" mass="76476">MNDQPADDEPDARRKLLKSKVNPNYKNTRINVVVGKTEIYKETPIMTEHSNSTINHLILVDANDLRNNDHLDSSITENKMGLKLNKNEPTEMKAIIRRKLLKPKVKLNLKKKTRNVTDSGSKFAEVPIITEVQSPSEIEFKLEDSTDHSTITTENETISELNKPIEVKPIARRKFLNPQVNLNFKNNVGNVVVGESSIYKEISTTGKIPSFTREIESNTLKDLNESIDKQKATKKIIILSDIRMFLPTRLDKVAKINSETANNATVPNADVMLNKAQYNSDEVSQKENPTVISSPHRRCISESQVADSEHPAPSPSKLLRHHTETIAKLSIGTASCSASESEDGSQKYERINNNSVLVSSVASTSIPLNPAPQARYQMSPKKLIETKQLKKLAGTERNVQKSFGVKTCGKRKLRMVDLIYYNSEANPMSQQKPKDSKSKINKFNDEKQVDVRNEGHNEDGTDNNFGPQIKICPSGEIVLDEQSLVVENAKLAKQIEEISNSSIVDGDLNRGYGVYDRAKRATNWTEKETSKFYKALNLLGTDFTTMTDLFPRRNRRQLKDKFKREEKTNLHLIDQALREPCTFTYSDFKRELRIEEEEGAVLTKIRNEENERRKQRKLENLKPKAIEDKQIIKSKEALENSNKISIPETKAKKSKANQEKKPLTIYSVLDSEED</sequence>
<feature type="region of interest" description="Disordered" evidence="2">
    <location>
        <begin position="1"/>
        <end position="20"/>
    </location>
</feature>
<dbReference type="Pfam" id="PF15963">
    <property type="entry name" value="Myb_DNA-bind_7"/>
    <property type="match status" value="1"/>
</dbReference>
<proteinExistence type="predicted"/>
<dbReference type="SMART" id="SM00717">
    <property type="entry name" value="SANT"/>
    <property type="match status" value="1"/>
</dbReference>
<name>A0A9N9MDV6_9CUCU</name>
<evidence type="ECO:0000313" key="5">
    <source>
        <dbReference type="Proteomes" id="UP001152799"/>
    </source>
</evidence>
<evidence type="ECO:0000259" key="3">
    <source>
        <dbReference type="SMART" id="SM00717"/>
    </source>
</evidence>
<dbReference type="InterPro" id="IPR009057">
    <property type="entry name" value="Homeodomain-like_sf"/>
</dbReference>
<reference evidence="4" key="1">
    <citation type="submission" date="2022-01" db="EMBL/GenBank/DDBJ databases">
        <authorList>
            <person name="King R."/>
        </authorList>
    </citation>
    <scope>NUCLEOTIDE SEQUENCE</scope>
</reference>
<dbReference type="GO" id="GO:0005634">
    <property type="term" value="C:nucleus"/>
    <property type="evidence" value="ECO:0007669"/>
    <property type="project" value="UniProtKB-SubCell"/>
</dbReference>
<keyword evidence="5" id="KW-1185">Reference proteome</keyword>
<dbReference type="EMBL" id="OU892277">
    <property type="protein sequence ID" value="CAG9760363.1"/>
    <property type="molecule type" value="Genomic_DNA"/>
</dbReference>
<dbReference type="SUPFAM" id="SSF46689">
    <property type="entry name" value="Homeodomain-like"/>
    <property type="match status" value="1"/>
</dbReference>
<dbReference type="OrthoDB" id="272624at2759"/>
<feature type="compositionally biased region" description="Basic and acidic residues" evidence="2">
    <location>
        <begin position="432"/>
        <end position="459"/>
    </location>
</feature>
<protein>
    <recommendedName>
        <fullName evidence="3">Myb-like domain-containing protein</fullName>
    </recommendedName>
</protein>
<comment type="subcellular location">
    <subcellularLocation>
        <location evidence="1">Nucleus</location>
    </subcellularLocation>
</comment>
<dbReference type="GO" id="GO:0070898">
    <property type="term" value="P:RNA polymerase III preinitiation complex assembly"/>
    <property type="evidence" value="ECO:0007669"/>
    <property type="project" value="TreeGrafter"/>
</dbReference>
<feature type="region of interest" description="Disordered" evidence="2">
    <location>
        <begin position="426"/>
        <end position="467"/>
    </location>
</feature>